<sequence length="1050" mass="113640">MKKLLLFCFALLLMHLCRAQDTYPVNGAWDIRPGQYAFTNATIVVSADQTITNGTLLVKDRVIEAVGTGVAVPKGYITIDLKGKFIYPSLVDAFTSYGTPEIARAQFGAGGFTGIRTSVMSTTKPGAFGWNEAIKPEMNVKSIFHVNSTAAADLKKYGFGAVQSIIRDGIARGTASAVSLGDERDNFVMLNDVSSANYSFSKGTAATNYPSSLMGSVALLRQSYLDAQWYKNTKEEYNISLDEFNKTQNLPQIFEVGDPASILRAAKIGKEFGKQYIYKTDGKEYQRIDAMKALNSTFIIPLSFPAPYDVEDPIDARSVSFEQLKDWELAPTNPAALEKAGIKFAITSTGVASPRDFWTNLRKAMDFGLTEKQALNALTTVPAEMLGISDKVGTLTKGKMANFLITSANLFKADNVIYENWVEGRQFVVSKMDVSDIKGKFTITGDGLANTTLTVNGTAGAYTATIDRAGADSTRATGTFTRAGDIVSLYFDFQNKPKGAIRLSGYIASTSPLTFKGESIMPDGTMGKWTATYSGPAPAGGFGGRGGFGGNRGGAPGGATGADAAKTNTTVGPVIYPFVAYGNAALPKAETTLFKNGTVWTNEKEGILKNTDVLIENGKIKAIGKNLAAPAGAKVVDATNKHISAGIVDEHSHIAATGGINEGSQAVTAEVRIQDVLDAEDINLYRQLAGGVTTSHILHGSANPIGGQTQLIKHRWGVLPDEMKFEGSDGFIKFALGENVKGSNNNGINTNPRFPQTRMGVEEVYIDEFTRAKEYLAARAVKGNNVRRDLELDAIGEILNNKRFITCHSYVQSEINMLMHVSDSMGFHINTFTHILEGYKVADKMKAHNIAGSTFSDWWAYKNEVAEAIPYNGKLMHEVGLVTGFNSDDEEMARRLNQEAGKAVTYGKMSEEEALKLVTLNPAKMLHVDNKIGSIKVGKDADVVVWSADPLSIYAVCEKTYVDGIPYWDIEKDAENQKAIKAESGRIIQKMIEAKSGGAAVQRGAGNAGRRPRYECETLEEGNFVVADDTYVQDAKERAEQHAAQRAQNK</sequence>
<name>A0ABR9XMY9_9SPHI</name>
<reference evidence="3 4" key="1">
    <citation type="submission" date="2020-10" db="EMBL/GenBank/DDBJ databases">
        <title>Mucilaginibacter mali sp. nov., isolated from rhizosphere soil of apple orchard.</title>
        <authorList>
            <person name="Lee J.-S."/>
            <person name="Kim H.S."/>
            <person name="Kim J.-S."/>
        </authorList>
    </citation>
    <scope>NUCLEOTIDE SEQUENCE [LARGE SCALE GENOMIC DNA]</scope>
    <source>
        <strain evidence="3 4">KCTC 23157</strain>
    </source>
</reference>
<keyword evidence="1" id="KW-0732">Signal</keyword>
<dbReference type="Gene3D" id="2.30.40.10">
    <property type="entry name" value="Urease, subunit C, domain 1"/>
    <property type="match status" value="2"/>
</dbReference>
<gene>
    <name evidence="3" type="ORF">IRJ18_20415</name>
</gene>
<keyword evidence="4" id="KW-1185">Reference proteome</keyword>
<evidence type="ECO:0000256" key="1">
    <source>
        <dbReference type="SAM" id="SignalP"/>
    </source>
</evidence>
<evidence type="ECO:0000313" key="4">
    <source>
        <dbReference type="Proteomes" id="UP000632774"/>
    </source>
</evidence>
<dbReference type="EMBL" id="JADFFM010000002">
    <property type="protein sequence ID" value="MBE9668744.1"/>
    <property type="molecule type" value="Genomic_DNA"/>
</dbReference>
<protein>
    <submittedName>
        <fullName evidence="3">Amidohydrolase family protein</fullName>
    </submittedName>
</protein>
<feature type="signal peptide" evidence="1">
    <location>
        <begin position="1"/>
        <end position="19"/>
    </location>
</feature>
<dbReference type="InterPro" id="IPR051781">
    <property type="entry name" value="Metallo-dep_Hydrolase"/>
</dbReference>
<feature type="domain" description="Amidohydrolase-related" evidence="2">
    <location>
        <begin position="874"/>
        <end position="956"/>
    </location>
</feature>
<dbReference type="PANTHER" id="PTHR43135">
    <property type="entry name" value="ALPHA-D-RIBOSE 1-METHYLPHOSPHONATE 5-TRIPHOSPHATE DIPHOSPHATASE"/>
    <property type="match status" value="1"/>
</dbReference>
<dbReference type="InterPro" id="IPR006680">
    <property type="entry name" value="Amidohydro-rel"/>
</dbReference>
<feature type="chain" id="PRO_5045559510" evidence="1">
    <location>
        <begin position="20"/>
        <end position="1050"/>
    </location>
</feature>
<evidence type="ECO:0000259" key="2">
    <source>
        <dbReference type="Pfam" id="PF01979"/>
    </source>
</evidence>
<accession>A0ABR9XMY9</accession>
<dbReference type="InterPro" id="IPR032466">
    <property type="entry name" value="Metal_Hydrolase"/>
</dbReference>
<dbReference type="SUPFAM" id="SSF51556">
    <property type="entry name" value="Metallo-dependent hydrolases"/>
    <property type="match status" value="2"/>
</dbReference>
<dbReference type="RefSeq" id="WP_194108130.1">
    <property type="nucleotide sequence ID" value="NZ_JADFFM010000002.1"/>
</dbReference>
<dbReference type="Pfam" id="PF01979">
    <property type="entry name" value="Amidohydro_1"/>
    <property type="match status" value="2"/>
</dbReference>
<feature type="domain" description="Amidohydrolase-related" evidence="2">
    <location>
        <begin position="335"/>
        <end position="418"/>
    </location>
</feature>
<dbReference type="PANTHER" id="PTHR43135:SF3">
    <property type="entry name" value="ALPHA-D-RIBOSE 1-METHYLPHOSPHONATE 5-TRIPHOSPHATE DIPHOSPHATASE"/>
    <property type="match status" value="1"/>
</dbReference>
<organism evidence="3 4">
    <name type="scientific">Mucilaginibacter boryungensis</name>
    <dbReference type="NCBI Taxonomy" id="768480"/>
    <lineage>
        <taxon>Bacteria</taxon>
        <taxon>Pseudomonadati</taxon>
        <taxon>Bacteroidota</taxon>
        <taxon>Sphingobacteriia</taxon>
        <taxon>Sphingobacteriales</taxon>
        <taxon>Sphingobacteriaceae</taxon>
        <taxon>Mucilaginibacter</taxon>
    </lineage>
</organism>
<evidence type="ECO:0000313" key="3">
    <source>
        <dbReference type="EMBL" id="MBE9668744.1"/>
    </source>
</evidence>
<dbReference type="SUPFAM" id="SSF51338">
    <property type="entry name" value="Composite domain of metallo-dependent hydrolases"/>
    <property type="match status" value="2"/>
</dbReference>
<dbReference type="Proteomes" id="UP000632774">
    <property type="component" value="Unassembled WGS sequence"/>
</dbReference>
<dbReference type="Gene3D" id="3.20.20.140">
    <property type="entry name" value="Metal-dependent hydrolases"/>
    <property type="match status" value="2"/>
</dbReference>
<comment type="caution">
    <text evidence="3">The sequence shown here is derived from an EMBL/GenBank/DDBJ whole genome shotgun (WGS) entry which is preliminary data.</text>
</comment>
<dbReference type="InterPro" id="IPR011059">
    <property type="entry name" value="Metal-dep_hydrolase_composite"/>
</dbReference>
<proteinExistence type="predicted"/>